<reference evidence="3 4" key="1">
    <citation type="submission" date="2020-05" db="EMBL/GenBank/DDBJ databases">
        <title>Genome Sequencing of Type Strains.</title>
        <authorList>
            <person name="Lemaire J.F."/>
            <person name="Inderbitzin P."/>
            <person name="Gregorio O.A."/>
            <person name="Collins S.B."/>
            <person name="Wespe N."/>
            <person name="Knight-Connoni V."/>
        </authorList>
    </citation>
    <scope>NUCLEOTIDE SEQUENCE [LARGE SCALE GENOMIC DNA]</scope>
    <source>
        <strain evidence="3 4">DSM 100049</strain>
    </source>
</reference>
<accession>A0A7Y6EGX0</accession>
<dbReference type="Pfam" id="PF25231">
    <property type="entry name" value="DUF7847"/>
    <property type="match status" value="1"/>
</dbReference>
<keyword evidence="4" id="KW-1185">Reference proteome</keyword>
<name>A0A7Y6EGX0_9SPHN</name>
<dbReference type="Proteomes" id="UP000536441">
    <property type="component" value="Unassembled WGS sequence"/>
</dbReference>
<keyword evidence="1" id="KW-0812">Transmembrane</keyword>
<dbReference type="RefSeq" id="WP_175311536.1">
    <property type="nucleotide sequence ID" value="NZ_CBCRYR010000036.1"/>
</dbReference>
<evidence type="ECO:0000313" key="3">
    <source>
        <dbReference type="EMBL" id="NUU46910.1"/>
    </source>
</evidence>
<keyword evidence="1" id="KW-1133">Transmembrane helix</keyword>
<feature type="transmembrane region" description="Helical" evidence="1">
    <location>
        <begin position="196"/>
        <end position="218"/>
    </location>
</feature>
<feature type="transmembrane region" description="Helical" evidence="1">
    <location>
        <begin position="53"/>
        <end position="77"/>
    </location>
</feature>
<keyword evidence="1" id="KW-0472">Membrane</keyword>
<feature type="transmembrane region" description="Helical" evidence="1">
    <location>
        <begin position="238"/>
        <end position="261"/>
    </location>
</feature>
<protein>
    <recommendedName>
        <fullName evidence="2">DUF7847 domain-containing protein</fullName>
    </recommendedName>
</protein>
<evidence type="ECO:0000259" key="2">
    <source>
        <dbReference type="Pfam" id="PF25231"/>
    </source>
</evidence>
<feature type="transmembrane region" description="Helical" evidence="1">
    <location>
        <begin position="143"/>
        <end position="176"/>
    </location>
</feature>
<comment type="caution">
    <text evidence="3">The sequence shown here is derived from an EMBL/GenBank/DDBJ whole genome shotgun (WGS) entry which is preliminary data.</text>
</comment>
<feature type="transmembrane region" description="Helical" evidence="1">
    <location>
        <begin position="20"/>
        <end position="41"/>
    </location>
</feature>
<dbReference type="EMBL" id="JABMCH010000062">
    <property type="protein sequence ID" value="NUU46910.1"/>
    <property type="molecule type" value="Genomic_DNA"/>
</dbReference>
<sequence>MTVRIGTVWDSTQQVLAGRAGMIAPFAAIGFVLPSVLQLVLAPPTPTQPQIGMMALGLTVLSALLGIWAQLAIMALATHPATTSADASRAGLRRLGPVLGVALAIGMGFALVALVMIVVLGLSHFDFAAAVAANGDPSKMPPISGGASLFLLLYGLAILAGSLWLVARLMLTYAVVLNERRGLGAIRRSIALTRGLTWRLIGTFLLFGIVMLVATLAAQSVTGAAFRLALGADHAVTAARLAALLGSIVSAGFLTLGYVFIARLYVATAGDQAHHEEVGSRSL</sequence>
<dbReference type="InterPro" id="IPR057169">
    <property type="entry name" value="DUF7847"/>
</dbReference>
<feature type="transmembrane region" description="Helical" evidence="1">
    <location>
        <begin position="98"/>
        <end position="123"/>
    </location>
</feature>
<proteinExistence type="predicted"/>
<organism evidence="3 4">
    <name type="scientific">Sphingomonas zeae</name>
    <dbReference type="NCBI Taxonomy" id="1646122"/>
    <lineage>
        <taxon>Bacteria</taxon>
        <taxon>Pseudomonadati</taxon>
        <taxon>Pseudomonadota</taxon>
        <taxon>Alphaproteobacteria</taxon>
        <taxon>Sphingomonadales</taxon>
        <taxon>Sphingomonadaceae</taxon>
        <taxon>Sphingomonas</taxon>
    </lineage>
</organism>
<evidence type="ECO:0000313" key="4">
    <source>
        <dbReference type="Proteomes" id="UP000536441"/>
    </source>
</evidence>
<feature type="domain" description="DUF7847" evidence="2">
    <location>
        <begin position="26"/>
        <end position="267"/>
    </location>
</feature>
<evidence type="ECO:0000256" key="1">
    <source>
        <dbReference type="SAM" id="Phobius"/>
    </source>
</evidence>
<dbReference type="AlphaFoldDB" id="A0A7Y6EGX0"/>
<gene>
    <name evidence="3" type="ORF">HP438_07980</name>
</gene>